<comment type="subcellular location">
    <subcellularLocation>
        <location evidence="1">Cell inner membrane</location>
        <topology evidence="1">Single-pass membrane protein</topology>
    </subcellularLocation>
</comment>
<dbReference type="Proteomes" id="UP000736856">
    <property type="component" value="Unassembled WGS sequence"/>
</dbReference>
<organism evidence="20 21">
    <name type="scientific">Candidatus Liberibacter ctenarytainae</name>
    <dbReference type="NCBI Taxonomy" id="2020335"/>
    <lineage>
        <taxon>Bacteria</taxon>
        <taxon>Pseudomonadati</taxon>
        <taxon>Pseudomonadota</taxon>
        <taxon>Alphaproteobacteria</taxon>
        <taxon>Hyphomicrobiales</taxon>
        <taxon>Rhizobiaceae</taxon>
        <taxon>Liberibacter</taxon>
    </lineage>
</organism>
<dbReference type="GO" id="GO:0046961">
    <property type="term" value="F:proton-transporting ATPase activity, rotational mechanism"/>
    <property type="evidence" value="ECO:0007669"/>
    <property type="project" value="TreeGrafter"/>
</dbReference>
<keyword evidence="3 18" id="KW-0813">Transport</keyword>
<reference evidence="20" key="1">
    <citation type="submission" date="2019-02" db="EMBL/GenBank/DDBJ databases">
        <title>A novel Candidatus Liberibacter species associated with the New Zealand native fuchsia psyllid, Ctenarytaina fuchsiae.</title>
        <authorList>
            <person name="Thompson S.M."/>
            <person name="Jorgensen N."/>
            <person name="David C."/>
            <person name="Bulman S.R."/>
            <person name="Smith G.R."/>
        </authorList>
    </citation>
    <scope>NUCLEOTIDE SEQUENCE</scope>
    <source>
        <strain evidence="20">Oxford</strain>
    </source>
</reference>
<evidence type="ECO:0000256" key="13">
    <source>
        <dbReference type="ARBA" id="ARBA00025614"/>
    </source>
</evidence>
<keyword evidence="9 18" id="KW-0406">Ion transport</keyword>
<dbReference type="Pfam" id="PF00430">
    <property type="entry name" value="ATP-synt_B"/>
    <property type="match status" value="1"/>
</dbReference>
<dbReference type="EMBL" id="SEOL01000006">
    <property type="protein sequence ID" value="MBL0849150.1"/>
    <property type="molecule type" value="Genomic_DNA"/>
</dbReference>
<evidence type="ECO:0000256" key="8">
    <source>
        <dbReference type="ARBA" id="ARBA00022989"/>
    </source>
</evidence>
<evidence type="ECO:0000256" key="9">
    <source>
        <dbReference type="ARBA" id="ARBA00023065"/>
    </source>
</evidence>
<name>A0A937ACD5_9HYPH</name>
<keyword evidence="8 19" id="KW-1133">Transmembrane helix</keyword>
<dbReference type="CDD" id="cd06503">
    <property type="entry name" value="ATP-synt_Fo_b"/>
    <property type="match status" value="1"/>
</dbReference>
<keyword evidence="7 18" id="KW-0375">Hydrogen ion transport</keyword>
<dbReference type="PANTHER" id="PTHR33445:SF1">
    <property type="entry name" value="ATP SYNTHASE SUBUNIT B"/>
    <property type="match status" value="1"/>
</dbReference>
<evidence type="ECO:0000256" key="14">
    <source>
        <dbReference type="ARBA" id="ARBA00025830"/>
    </source>
</evidence>
<dbReference type="AlphaFoldDB" id="A0A937ACD5"/>
<evidence type="ECO:0000313" key="20">
    <source>
        <dbReference type="EMBL" id="MBL0849150.1"/>
    </source>
</evidence>
<dbReference type="GO" id="GO:0045259">
    <property type="term" value="C:proton-transporting ATP synthase complex"/>
    <property type="evidence" value="ECO:0007669"/>
    <property type="project" value="UniProtKB-KW"/>
</dbReference>
<evidence type="ECO:0000256" key="1">
    <source>
        <dbReference type="ARBA" id="ARBA00004377"/>
    </source>
</evidence>
<evidence type="ECO:0000256" key="11">
    <source>
        <dbReference type="ARBA" id="ARBA00023310"/>
    </source>
</evidence>
<evidence type="ECO:0000256" key="4">
    <source>
        <dbReference type="ARBA" id="ARBA00022475"/>
    </source>
</evidence>
<accession>A0A937ACD5</accession>
<proteinExistence type="inferred from homology"/>
<dbReference type="PANTHER" id="PTHR33445">
    <property type="entry name" value="ATP SYNTHASE SUBUNIT B', CHLOROPLASTIC"/>
    <property type="match status" value="1"/>
</dbReference>
<comment type="caution">
    <text evidence="20">The sequence shown here is derived from an EMBL/GenBank/DDBJ whole genome shotgun (WGS) entry which is preliminary data.</text>
</comment>
<keyword evidence="4" id="KW-1003">Cell membrane</keyword>
<evidence type="ECO:0000256" key="16">
    <source>
        <dbReference type="ARBA" id="ARBA00030281"/>
    </source>
</evidence>
<sequence length="167" mass="19881">MAHKFPPFDTSTFLSQFCWLVVIFGIFYWVMHRFILPRLDAIMTLRRNRVSNDWKEMNSLKHEMDCMVSSCDKDLALARTKAKEMINRATIYSSEKMESERKKTEIYFSNQFSDAQQKIYNMQEQELKKIPSVSERILKDLVQKMIGISISDDHVRSVVRKFHREES</sequence>
<comment type="similarity">
    <text evidence="2 18">Belongs to the ATPase B chain family.</text>
</comment>
<dbReference type="GO" id="GO:0005886">
    <property type="term" value="C:plasma membrane"/>
    <property type="evidence" value="ECO:0007669"/>
    <property type="project" value="UniProtKB-SubCell"/>
</dbReference>
<dbReference type="GO" id="GO:0015986">
    <property type="term" value="P:proton motive force-driven ATP synthesis"/>
    <property type="evidence" value="ECO:0007669"/>
    <property type="project" value="InterPro"/>
</dbReference>
<evidence type="ECO:0000256" key="18">
    <source>
        <dbReference type="RuleBase" id="RU003848"/>
    </source>
</evidence>
<evidence type="ECO:0000256" key="3">
    <source>
        <dbReference type="ARBA" id="ARBA00022448"/>
    </source>
</evidence>
<evidence type="ECO:0000256" key="12">
    <source>
        <dbReference type="ARBA" id="ARBA00025198"/>
    </source>
</evidence>
<protein>
    <recommendedName>
        <fullName evidence="17">ATP synthase F(0) sector subunit b 2</fullName>
    </recommendedName>
    <alternativeName>
        <fullName evidence="15">ATPase subunit I 2</fullName>
    </alternativeName>
    <alternativeName>
        <fullName evidence="16">F-type ATPase subunit b 2</fullName>
    </alternativeName>
</protein>
<keyword evidence="11" id="KW-0066">ATP synthesis</keyword>
<keyword evidence="10 19" id="KW-0472">Membrane</keyword>
<gene>
    <name evidence="20" type="ORF">EU981_03620</name>
</gene>
<evidence type="ECO:0000256" key="2">
    <source>
        <dbReference type="ARBA" id="ARBA00005513"/>
    </source>
</evidence>
<evidence type="ECO:0000256" key="7">
    <source>
        <dbReference type="ARBA" id="ARBA00022781"/>
    </source>
</evidence>
<keyword evidence="5 18" id="KW-0138">CF(0)</keyword>
<dbReference type="InterPro" id="IPR050059">
    <property type="entry name" value="ATP_synthase_B_chain"/>
</dbReference>
<comment type="function">
    <text evidence="13">Component of the F(0) channel, it forms part of the peripheral stalk, linking F(1) to F(0). The b'-subunit is a diverged and duplicated form of b found in plants and photosynthetic bacteria.</text>
</comment>
<evidence type="ECO:0000256" key="19">
    <source>
        <dbReference type="SAM" id="Phobius"/>
    </source>
</evidence>
<keyword evidence="6 18" id="KW-0812">Transmembrane</keyword>
<comment type="subunit">
    <text evidence="14">F-type ATPases have 2 components, F(1) - the catalytic core - and F(0) - the membrane proton channel. F(1) has five subunits: alpha(3), beta(3), gamma(1), delta(1), epsilon(1). F(0) has three main subunits: a(1), b(2) and c(10-14). The alpha and beta chains form an alternating ring which encloses part of the gamma chain. F(1) is attached to F(0) by a central stalk formed by the gamma and epsilon chains, while a peripheral stalk is formed by the delta and b chains.</text>
</comment>
<evidence type="ECO:0000256" key="10">
    <source>
        <dbReference type="ARBA" id="ARBA00023136"/>
    </source>
</evidence>
<evidence type="ECO:0000256" key="5">
    <source>
        <dbReference type="ARBA" id="ARBA00022547"/>
    </source>
</evidence>
<comment type="function">
    <text evidence="12">F(1)F(0) ATP synthase produces ATP from ADP in the presence of a proton or sodium gradient. F-type ATPases consist of two structural domains, F(1) containing the extramembraneous catalytic core and F(0) containing the membrane proton channel, linked together by a central stalk and a peripheral stalk. During catalysis, ATP synthesis in the catalytic domain of F(1) is coupled via a rotary mechanism of the central stalk subunits to proton translocation.</text>
</comment>
<dbReference type="InterPro" id="IPR002146">
    <property type="entry name" value="ATP_synth_b/b'su_bac/chlpt"/>
</dbReference>
<evidence type="ECO:0000313" key="21">
    <source>
        <dbReference type="Proteomes" id="UP000736856"/>
    </source>
</evidence>
<evidence type="ECO:0000256" key="17">
    <source>
        <dbReference type="ARBA" id="ARBA00033165"/>
    </source>
</evidence>
<evidence type="ECO:0000256" key="15">
    <source>
        <dbReference type="ARBA" id="ARBA00029748"/>
    </source>
</evidence>
<feature type="transmembrane region" description="Helical" evidence="19">
    <location>
        <begin position="12"/>
        <end position="30"/>
    </location>
</feature>
<evidence type="ECO:0000256" key="6">
    <source>
        <dbReference type="ARBA" id="ARBA00022692"/>
    </source>
</evidence>